<dbReference type="EMBL" id="JAZDUA010000226">
    <property type="protein sequence ID" value="KAK7863567.1"/>
    <property type="molecule type" value="Genomic_DNA"/>
</dbReference>
<feature type="region of interest" description="Disordered" evidence="1">
    <location>
        <begin position="1"/>
        <end position="77"/>
    </location>
</feature>
<name>A0AAN9VM67_9ORTH</name>
<evidence type="ECO:0000313" key="4">
    <source>
        <dbReference type="Proteomes" id="UP001378592"/>
    </source>
</evidence>
<dbReference type="AlphaFoldDB" id="A0AAN9VM67"/>
<keyword evidence="2" id="KW-0812">Transmembrane</keyword>
<keyword evidence="2" id="KW-0472">Membrane</keyword>
<evidence type="ECO:0000313" key="3">
    <source>
        <dbReference type="EMBL" id="KAK7863567.1"/>
    </source>
</evidence>
<keyword evidence="4" id="KW-1185">Reference proteome</keyword>
<sequence length="239" mass="26549">MSPAFTDKNYDSSTSKTSIQNETFNEKNLQYEVPFGLNDSSISSDHKPHIGRKGVDASKETSLEETPVEHNSNEPTKTIELGQKSVATNVSNLTSSTIRPNNLTSNFTINSTNANGTTRASTSSQGNLNQSTSSSTMLTNSPVSRNGIQNSTSENTLNVSELTPPKPKPEFTRDDSDVDDNSYSLTNPENDYVIPVVATIFAAPLLIVLAMFLYKRSKEFWERRHYRRMDFLIDGMYND</sequence>
<feature type="compositionally biased region" description="Basic and acidic residues" evidence="1">
    <location>
        <begin position="44"/>
        <end position="72"/>
    </location>
</feature>
<dbReference type="Proteomes" id="UP001378592">
    <property type="component" value="Unassembled WGS sequence"/>
</dbReference>
<feature type="compositionally biased region" description="Polar residues" evidence="1">
    <location>
        <begin position="95"/>
        <end position="161"/>
    </location>
</feature>
<feature type="region of interest" description="Disordered" evidence="1">
    <location>
        <begin position="95"/>
        <end position="181"/>
    </location>
</feature>
<accession>A0AAN9VM67</accession>
<feature type="transmembrane region" description="Helical" evidence="2">
    <location>
        <begin position="192"/>
        <end position="214"/>
    </location>
</feature>
<reference evidence="3 4" key="1">
    <citation type="submission" date="2024-03" db="EMBL/GenBank/DDBJ databases">
        <title>The genome assembly and annotation of the cricket Gryllus longicercus Weissman &amp; Gray.</title>
        <authorList>
            <person name="Szrajer S."/>
            <person name="Gray D."/>
            <person name="Ylla G."/>
        </authorList>
    </citation>
    <scope>NUCLEOTIDE SEQUENCE [LARGE SCALE GENOMIC DNA]</scope>
    <source>
        <strain evidence="3">DAG 2021-001</strain>
        <tissue evidence="3">Whole body minus gut</tissue>
    </source>
</reference>
<comment type="caution">
    <text evidence="3">The sequence shown here is derived from an EMBL/GenBank/DDBJ whole genome shotgun (WGS) entry which is preliminary data.</text>
</comment>
<organism evidence="3 4">
    <name type="scientific">Gryllus longicercus</name>
    <dbReference type="NCBI Taxonomy" id="2509291"/>
    <lineage>
        <taxon>Eukaryota</taxon>
        <taxon>Metazoa</taxon>
        <taxon>Ecdysozoa</taxon>
        <taxon>Arthropoda</taxon>
        <taxon>Hexapoda</taxon>
        <taxon>Insecta</taxon>
        <taxon>Pterygota</taxon>
        <taxon>Neoptera</taxon>
        <taxon>Polyneoptera</taxon>
        <taxon>Orthoptera</taxon>
        <taxon>Ensifera</taxon>
        <taxon>Gryllidea</taxon>
        <taxon>Grylloidea</taxon>
        <taxon>Gryllidae</taxon>
        <taxon>Gryllinae</taxon>
        <taxon>Gryllus</taxon>
    </lineage>
</organism>
<protein>
    <submittedName>
        <fullName evidence="3">Uncharacterized protein</fullName>
    </submittedName>
</protein>
<evidence type="ECO:0000256" key="1">
    <source>
        <dbReference type="SAM" id="MobiDB-lite"/>
    </source>
</evidence>
<keyword evidence="2" id="KW-1133">Transmembrane helix</keyword>
<feature type="compositionally biased region" description="Polar residues" evidence="1">
    <location>
        <begin position="11"/>
        <end position="28"/>
    </location>
</feature>
<proteinExistence type="predicted"/>
<gene>
    <name evidence="3" type="ORF">R5R35_011189</name>
</gene>
<evidence type="ECO:0000256" key="2">
    <source>
        <dbReference type="SAM" id="Phobius"/>
    </source>
</evidence>